<feature type="chain" id="PRO_5017451352" description="Ig-like domain-containing protein" evidence="3">
    <location>
        <begin position="25"/>
        <end position="145"/>
    </location>
</feature>
<name>A0A3B5R179_XIPMA</name>
<keyword evidence="6" id="KW-1185">Reference proteome</keyword>
<organism evidence="5 6">
    <name type="scientific">Xiphophorus maculatus</name>
    <name type="common">Southern platyfish</name>
    <name type="synonym">Platypoecilus maculatus</name>
    <dbReference type="NCBI Taxonomy" id="8083"/>
    <lineage>
        <taxon>Eukaryota</taxon>
        <taxon>Metazoa</taxon>
        <taxon>Chordata</taxon>
        <taxon>Craniata</taxon>
        <taxon>Vertebrata</taxon>
        <taxon>Euteleostomi</taxon>
        <taxon>Actinopterygii</taxon>
        <taxon>Neopterygii</taxon>
        <taxon>Teleostei</taxon>
        <taxon>Neoteleostei</taxon>
        <taxon>Acanthomorphata</taxon>
        <taxon>Ovalentaria</taxon>
        <taxon>Atherinomorphae</taxon>
        <taxon>Cyprinodontiformes</taxon>
        <taxon>Poeciliidae</taxon>
        <taxon>Poeciliinae</taxon>
        <taxon>Xiphophorus</taxon>
    </lineage>
</organism>
<dbReference type="InterPro" id="IPR007110">
    <property type="entry name" value="Ig-like_dom"/>
</dbReference>
<proteinExistence type="predicted"/>
<dbReference type="InterPro" id="IPR013106">
    <property type="entry name" value="Ig_V-set"/>
</dbReference>
<dbReference type="Ensembl" id="ENSXMAT00000029928.1">
    <property type="protein sequence ID" value="ENSXMAP00000037383.1"/>
    <property type="gene ID" value="ENSXMAG00000025887.1"/>
</dbReference>
<protein>
    <recommendedName>
        <fullName evidence="4">Ig-like domain-containing protein</fullName>
    </recommendedName>
</protein>
<dbReference type="OMA" id="YCAARYH"/>
<keyword evidence="2" id="KW-0391">Immunity</keyword>
<sequence>MIPSTKTSSLIFLMSYLFCSRVASFHEAAADQIVQIPADMFKSPGETAKISCSHSIPDYDRVLWYKQSKLHEMKLLGYMLGDNGYPEKELNVNIDGSANRDKNSTLTVTELSPDSSAVYYCAARYHSAAYHCCSAQKPPHRCSCV</sequence>
<reference evidence="6" key="1">
    <citation type="submission" date="2012-01" db="EMBL/GenBank/DDBJ databases">
        <authorList>
            <person name="Walter R."/>
            <person name="Schartl M."/>
            <person name="Warren W."/>
        </authorList>
    </citation>
    <scope>NUCLEOTIDE SEQUENCE [LARGE SCALE GENOMIC DNA]</scope>
    <source>
        <strain evidence="6">JP 163 A</strain>
    </source>
</reference>
<evidence type="ECO:0000259" key="4">
    <source>
        <dbReference type="PROSITE" id="PS50835"/>
    </source>
</evidence>
<dbReference type="SUPFAM" id="SSF48726">
    <property type="entry name" value="Immunoglobulin"/>
    <property type="match status" value="1"/>
</dbReference>
<dbReference type="Pfam" id="PF07686">
    <property type="entry name" value="V-set"/>
    <property type="match status" value="1"/>
</dbReference>
<accession>A0A3B5R179</accession>
<dbReference type="InParanoid" id="A0A3B5R179"/>
<dbReference type="Proteomes" id="UP000002852">
    <property type="component" value="Unassembled WGS sequence"/>
</dbReference>
<dbReference type="SMART" id="SM00406">
    <property type="entry name" value="IGv"/>
    <property type="match status" value="1"/>
</dbReference>
<dbReference type="GO" id="GO:0002376">
    <property type="term" value="P:immune system process"/>
    <property type="evidence" value="ECO:0007669"/>
    <property type="project" value="UniProtKB-KW"/>
</dbReference>
<evidence type="ECO:0000256" key="1">
    <source>
        <dbReference type="ARBA" id="ARBA00022729"/>
    </source>
</evidence>
<dbReference type="GO" id="GO:0005886">
    <property type="term" value="C:plasma membrane"/>
    <property type="evidence" value="ECO:0007669"/>
    <property type="project" value="TreeGrafter"/>
</dbReference>
<dbReference type="PANTHER" id="PTHR23268">
    <property type="entry name" value="T-CELL RECEPTOR BETA CHAIN"/>
    <property type="match status" value="1"/>
</dbReference>
<reference evidence="5" key="3">
    <citation type="submission" date="2025-08" db="UniProtKB">
        <authorList>
            <consortium name="Ensembl"/>
        </authorList>
    </citation>
    <scope>IDENTIFICATION</scope>
    <source>
        <strain evidence="5">JP 163 A</strain>
    </source>
</reference>
<dbReference type="GO" id="GO:0007166">
    <property type="term" value="P:cell surface receptor signaling pathway"/>
    <property type="evidence" value="ECO:0007669"/>
    <property type="project" value="TreeGrafter"/>
</dbReference>
<reference evidence="5" key="4">
    <citation type="submission" date="2025-09" db="UniProtKB">
        <authorList>
            <consortium name="Ensembl"/>
        </authorList>
    </citation>
    <scope>IDENTIFICATION</scope>
    <source>
        <strain evidence="5">JP 163 A</strain>
    </source>
</reference>
<evidence type="ECO:0000256" key="2">
    <source>
        <dbReference type="ARBA" id="ARBA00022859"/>
    </source>
</evidence>
<dbReference type="GeneTree" id="ENSGT01130000278893"/>
<dbReference type="InterPro" id="IPR050413">
    <property type="entry name" value="TCR_beta_variable"/>
</dbReference>
<feature type="signal peptide" evidence="3">
    <location>
        <begin position="1"/>
        <end position="24"/>
    </location>
</feature>
<dbReference type="PANTHER" id="PTHR23268:SF102">
    <property type="entry name" value="IMMUNOGLOBULIN V-SET DOMAIN-CONTAINING PROTEIN"/>
    <property type="match status" value="1"/>
</dbReference>
<dbReference type="AlphaFoldDB" id="A0A3B5R179"/>
<reference evidence="6" key="2">
    <citation type="journal article" date="2013" name="Nat. Genet.">
        <title>The genome of the platyfish, Xiphophorus maculatus, provides insights into evolutionary adaptation and several complex traits.</title>
        <authorList>
            <person name="Schartl M."/>
            <person name="Walter R.B."/>
            <person name="Shen Y."/>
            <person name="Garcia T."/>
            <person name="Catchen J."/>
            <person name="Amores A."/>
            <person name="Braasch I."/>
            <person name="Chalopin D."/>
            <person name="Volff J.N."/>
            <person name="Lesch K.P."/>
            <person name="Bisazza A."/>
            <person name="Minx P."/>
            <person name="Hillier L."/>
            <person name="Wilson R.K."/>
            <person name="Fuerstenberg S."/>
            <person name="Boore J."/>
            <person name="Searle S."/>
            <person name="Postlethwait J.H."/>
            <person name="Warren W.C."/>
        </authorList>
    </citation>
    <scope>NUCLEOTIDE SEQUENCE [LARGE SCALE GENOMIC DNA]</scope>
    <source>
        <strain evidence="6">JP 163 A</strain>
    </source>
</reference>
<evidence type="ECO:0000256" key="3">
    <source>
        <dbReference type="SAM" id="SignalP"/>
    </source>
</evidence>
<dbReference type="InterPro" id="IPR036179">
    <property type="entry name" value="Ig-like_dom_sf"/>
</dbReference>
<feature type="domain" description="Ig-like" evidence="4">
    <location>
        <begin position="31"/>
        <end position="123"/>
    </location>
</feature>
<dbReference type="Gene3D" id="2.60.40.10">
    <property type="entry name" value="Immunoglobulins"/>
    <property type="match status" value="1"/>
</dbReference>
<keyword evidence="1 3" id="KW-0732">Signal</keyword>
<evidence type="ECO:0000313" key="6">
    <source>
        <dbReference type="Proteomes" id="UP000002852"/>
    </source>
</evidence>
<evidence type="ECO:0000313" key="5">
    <source>
        <dbReference type="Ensembl" id="ENSXMAP00000037383.1"/>
    </source>
</evidence>
<dbReference type="InterPro" id="IPR013783">
    <property type="entry name" value="Ig-like_fold"/>
</dbReference>
<dbReference type="PROSITE" id="PS50835">
    <property type="entry name" value="IG_LIKE"/>
    <property type="match status" value="1"/>
</dbReference>